<dbReference type="Proteomes" id="UP001489004">
    <property type="component" value="Unassembled WGS sequence"/>
</dbReference>
<sequence>MLHSGKAPLTLLQRSIKWPAGLRARLRLTDAVNDTSLQVVTVVNGVIGRGGLDKLWVRKEDIVKVTHNDKRSSYVPRAELTKDIKTVAQLGTYLKDAIASPVLLRRPGLLACMDPIGHVPAAAMAVM</sequence>
<comment type="caution">
    <text evidence="1">The sequence shown here is derived from an EMBL/GenBank/DDBJ whole genome shotgun (WGS) entry which is preliminary data.</text>
</comment>
<reference evidence="1 2" key="1">
    <citation type="journal article" date="2024" name="Nat. Commun.">
        <title>Phylogenomics reveals the evolutionary origins of lichenization in chlorophyte algae.</title>
        <authorList>
            <person name="Puginier C."/>
            <person name="Libourel C."/>
            <person name="Otte J."/>
            <person name="Skaloud P."/>
            <person name="Haon M."/>
            <person name="Grisel S."/>
            <person name="Petersen M."/>
            <person name="Berrin J.G."/>
            <person name="Delaux P.M."/>
            <person name="Dal Grande F."/>
            <person name="Keller J."/>
        </authorList>
    </citation>
    <scope>NUCLEOTIDE SEQUENCE [LARGE SCALE GENOMIC DNA]</scope>
    <source>
        <strain evidence="1 2">SAG 2043</strain>
    </source>
</reference>
<evidence type="ECO:0000313" key="1">
    <source>
        <dbReference type="EMBL" id="KAK9829165.1"/>
    </source>
</evidence>
<organism evidence="1 2">
    <name type="scientific">[Myrmecia] bisecta</name>
    <dbReference type="NCBI Taxonomy" id="41462"/>
    <lineage>
        <taxon>Eukaryota</taxon>
        <taxon>Viridiplantae</taxon>
        <taxon>Chlorophyta</taxon>
        <taxon>core chlorophytes</taxon>
        <taxon>Trebouxiophyceae</taxon>
        <taxon>Trebouxiales</taxon>
        <taxon>Trebouxiaceae</taxon>
        <taxon>Myrmecia</taxon>
    </lineage>
</organism>
<evidence type="ECO:0000313" key="2">
    <source>
        <dbReference type="Proteomes" id="UP001489004"/>
    </source>
</evidence>
<keyword evidence="2" id="KW-1185">Reference proteome</keyword>
<gene>
    <name evidence="1" type="ORF">WJX72_004275</name>
</gene>
<dbReference type="AlphaFoldDB" id="A0AAW1R6R8"/>
<dbReference type="EMBL" id="JALJOR010000001">
    <property type="protein sequence ID" value="KAK9829165.1"/>
    <property type="molecule type" value="Genomic_DNA"/>
</dbReference>
<accession>A0AAW1R6R8</accession>
<name>A0AAW1R6R8_9CHLO</name>
<proteinExistence type="predicted"/>
<protein>
    <submittedName>
        <fullName evidence="1">Uncharacterized protein</fullName>
    </submittedName>
</protein>